<dbReference type="Gramene" id="CDP08705">
    <property type="protein sequence ID" value="CDP08705"/>
    <property type="gene ID" value="GSCOC_T00027765001"/>
</dbReference>
<name>A0A068UJM6_COFCA</name>
<keyword evidence="1" id="KW-0472">Membrane</keyword>
<dbReference type="Proteomes" id="UP000295252">
    <property type="component" value="Chromosome IV"/>
</dbReference>
<evidence type="ECO:0000313" key="3">
    <source>
        <dbReference type="Proteomes" id="UP000295252"/>
    </source>
</evidence>
<dbReference type="PhylomeDB" id="A0A068UJM6"/>
<keyword evidence="3" id="KW-1185">Reference proteome</keyword>
<reference evidence="3" key="1">
    <citation type="journal article" date="2014" name="Science">
        <title>The coffee genome provides insight into the convergent evolution of caffeine biosynthesis.</title>
        <authorList>
            <person name="Denoeud F."/>
            <person name="Carretero-Paulet L."/>
            <person name="Dereeper A."/>
            <person name="Droc G."/>
            <person name="Guyot R."/>
            <person name="Pietrella M."/>
            <person name="Zheng C."/>
            <person name="Alberti A."/>
            <person name="Anthony F."/>
            <person name="Aprea G."/>
            <person name="Aury J.M."/>
            <person name="Bento P."/>
            <person name="Bernard M."/>
            <person name="Bocs S."/>
            <person name="Campa C."/>
            <person name="Cenci A."/>
            <person name="Combes M.C."/>
            <person name="Crouzillat D."/>
            <person name="Da Silva C."/>
            <person name="Daddiego L."/>
            <person name="De Bellis F."/>
            <person name="Dussert S."/>
            <person name="Garsmeur O."/>
            <person name="Gayraud T."/>
            <person name="Guignon V."/>
            <person name="Jahn K."/>
            <person name="Jamilloux V."/>
            <person name="Joet T."/>
            <person name="Labadie K."/>
            <person name="Lan T."/>
            <person name="Leclercq J."/>
            <person name="Lepelley M."/>
            <person name="Leroy T."/>
            <person name="Li L.T."/>
            <person name="Librado P."/>
            <person name="Lopez L."/>
            <person name="Munoz A."/>
            <person name="Noel B."/>
            <person name="Pallavicini A."/>
            <person name="Perrotta G."/>
            <person name="Poncet V."/>
            <person name="Pot D."/>
            <person name="Priyono X."/>
            <person name="Rigoreau M."/>
            <person name="Rouard M."/>
            <person name="Rozas J."/>
            <person name="Tranchant-Dubreuil C."/>
            <person name="VanBuren R."/>
            <person name="Zhang Q."/>
            <person name="Andrade A.C."/>
            <person name="Argout X."/>
            <person name="Bertrand B."/>
            <person name="de Kochko A."/>
            <person name="Graziosi G."/>
            <person name="Henry R.J."/>
            <person name="Jayarama X."/>
            <person name="Ming R."/>
            <person name="Nagai C."/>
            <person name="Rounsley S."/>
            <person name="Sankoff D."/>
            <person name="Giuliano G."/>
            <person name="Albert V.A."/>
            <person name="Wincker P."/>
            <person name="Lashermes P."/>
        </authorList>
    </citation>
    <scope>NUCLEOTIDE SEQUENCE [LARGE SCALE GENOMIC DNA]</scope>
    <source>
        <strain evidence="3">cv. DH200-94</strain>
    </source>
</reference>
<feature type="transmembrane region" description="Helical" evidence="1">
    <location>
        <begin position="12"/>
        <end position="31"/>
    </location>
</feature>
<accession>A0A068UJM6</accession>
<proteinExistence type="predicted"/>
<keyword evidence="1" id="KW-1133">Transmembrane helix</keyword>
<protein>
    <submittedName>
        <fullName evidence="2">Uncharacterized protein</fullName>
    </submittedName>
</protein>
<dbReference type="AlphaFoldDB" id="A0A068UJM6"/>
<organism evidence="2 3">
    <name type="scientific">Coffea canephora</name>
    <name type="common">Robusta coffee</name>
    <dbReference type="NCBI Taxonomy" id="49390"/>
    <lineage>
        <taxon>Eukaryota</taxon>
        <taxon>Viridiplantae</taxon>
        <taxon>Streptophyta</taxon>
        <taxon>Embryophyta</taxon>
        <taxon>Tracheophyta</taxon>
        <taxon>Spermatophyta</taxon>
        <taxon>Magnoliopsida</taxon>
        <taxon>eudicotyledons</taxon>
        <taxon>Gunneridae</taxon>
        <taxon>Pentapetalae</taxon>
        <taxon>asterids</taxon>
        <taxon>lamiids</taxon>
        <taxon>Gentianales</taxon>
        <taxon>Rubiaceae</taxon>
        <taxon>Ixoroideae</taxon>
        <taxon>Gardenieae complex</taxon>
        <taxon>Bertiereae - Coffeeae clade</taxon>
        <taxon>Coffeeae</taxon>
        <taxon>Coffea</taxon>
    </lineage>
</organism>
<sequence>MIHRKWSLLTGPVAILGSIVGAVVVANYLFIENVLAWFVYRCSC</sequence>
<keyword evidence="1" id="KW-0812">Transmembrane</keyword>
<evidence type="ECO:0000313" key="2">
    <source>
        <dbReference type="EMBL" id="CDP08705.1"/>
    </source>
</evidence>
<dbReference type="OrthoDB" id="985667at2759"/>
<gene>
    <name evidence="2" type="ORF">GSCOC_T00027765001</name>
</gene>
<dbReference type="EMBL" id="HG739119">
    <property type="protein sequence ID" value="CDP08705.1"/>
    <property type="molecule type" value="Genomic_DNA"/>
</dbReference>
<dbReference type="InParanoid" id="A0A068UJM6"/>
<evidence type="ECO:0000256" key="1">
    <source>
        <dbReference type="SAM" id="Phobius"/>
    </source>
</evidence>